<dbReference type="GO" id="GO:0008740">
    <property type="term" value="F:L-rhamnose isomerase activity"/>
    <property type="evidence" value="ECO:0007669"/>
    <property type="project" value="TreeGrafter"/>
</dbReference>
<dbReference type="OrthoDB" id="9801426at2"/>
<dbReference type="PANTHER" id="PTHR30268">
    <property type="entry name" value="L-RHAMNOSE ISOMERASE"/>
    <property type="match status" value="1"/>
</dbReference>
<keyword evidence="12" id="KW-1185">Reference proteome</keyword>
<evidence type="ECO:0000313" key="11">
    <source>
        <dbReference type="EMBL" id="OHV44752.1"/>
    </source>
</evidence>
<dbReference type="GO" id="GO:0009045">
    <property type="term" value="F:xylose isomerase activity"/>
    <property type="evidence" value="ECO:0007669"/>
    <property type="project" value="UniProtKB-EC"/>
</dbReference>
<evidence type="ECO:0000313" key="12">
    <source>
        <dbReference type="Proteomes" id="UP000179769"/>
    </source>
</evidence>
<evidence type="ECO:0000256" key="3">
    <source>
        <dbReference type="ARBA" id="ARBA00022490"/>
    </source>
</evidence>
<proteinExistence type="inferred from homology"/>
<dbReference type="Proteomes" id="UP000179769">
    <property type="component" value="Unassembled WGS sequence"/>
</dbReference>
<keyword evidence="6 8" id="KW-0413">Isomerase</keyword>
<keyword evidence="4 8" id="KW-0479">Metal-binding</keyword>
<comment type="caution">
    <text evidence="11">The sequence shown here is derived from an EMBL/GenBank/DDBJ whole genome shotgun (WGS) entry which is preliminary data.</text>
</comment>
<dbReference type="EC" id="5.3.1.5" evidence="8"/>
<dbReference type="InterPro" id="IPR013022">
    <property type="entry name" value="Xyl_isomerase-like_TIM-brl"/>
</dbReference>
<dbReference type="PRINTS" id="PR00688">
    <property type="entry name" value="XYLOSISMRASE"/>
</dbReference>
<evidence type="ECO:0000256" key="5">
    <source>
        <dbReference type="ARBA" id="ARBA00023211"/>
    </source>
</evidence>
<dbReference type="EMBL" id="MAXA01000018">
    <property type="protein sequence ID" value="OHV44752.1"/>
    <property type="molecule type" value="Genomic_DNA"/>
</dbReference>
<dbReference type="Pfam" id="PF01261">
    <property type="entry name" value="AP_endonuc_2"/>
    <property type="match status" value="1"/>
</dbReference>
<dbReference type="InterPro" id="IPR050337">
    <property type="entry name" value="L-rhamnose_isomerase"/>
</dbReference>
<organism evidence="11 12">
    <name type="scientific">Parafrankia soli</name>
    <dbReference type="NCBI Taxonomy" id="2599596"/>
    <lineage>
        <taxon>Bacteria</taxon>
        <taxon>Bacillati</taxon>
        <taxon>Actinomycetota</taxon>
        <taxon>Actinomycetes</taxon>
        <taxon>Frankiales</taxon>
        <taxon>Frankiaceae</taxon>
        <taxon>Parafrankia</taxon>
    </lineage>
</organism>
<evidence type="ECO:0000256" key="6">
    <source>
        <dbReference type="ARBA" id="ARBA00023235"/>
    </source>
</evidence>
<dbReference type="GO" id="GO:0019301">
    <property type="term" value="P:rhamnose catabolic process"/>
    <property type="evidence" value="ECO:0007669"/>
    <property type="project" value="TreeGrafter"/>
</dbReference>
<evidence type="ECO:0000256" key="8">
    <source>
        <dbReference type="RuleBase" id="RU000609"/>
    </source>
</evidence>
<gene>
    <name evidence="11" type="ORF">BBK14_30745</name>
</gene>
<accession>A0A1S1RHK7</accession>
<keyword evidence="3" id="KW-0963">Cytoplasm</keyword>
<feature type="domain" description="Xylose isomerase-like TIM barrel" evidence="10">
    <location>
        <begin position="52"/>
        <end position="287"/>
    </location>
</feature>
<dbReference type="InterPro" id="IPR036237">
    <property type="entry name" value="Xyl_isomerase-like_sf"/>
</dbReference>
<sequence>MQEPSYGAGLWHFASYVDRYATDGYRDPVGTLECLQMAGRVGSLSAVDLNWPFSPNDLTTTEIRTALEAARLRAVAVTPEIYTRTFARGGFTNPDVSVRAQAIDLVARAAELARDLGCDYVKLWPGQDGVDYPFQADHRELWKYSVDAVRELATAFPDMRFAIEYKPREPRNRMLFSSAAVTLLAIEEIGRDNVGILLDFGHSLYGGESPAEAARLIISRGRLFAIDVNDNLRGWDDDMVVGSVHPLETFEFFHALVDAGWEGIWQLDQFPFREDPVEAARVGVETMRGFHRALERLDWDALRAAQSAQDALAAQRIAKRALYGALAETQDGSP</sequence>
<keyword evidence="8" id="KW-0859">Xylose metabolism</keyword>
<evidence type="ECO:0000259" key="10">
    <source>
        <dbReference type="Pfam" id="PF01261"/>
    </source>
</evidence>
<keyword evidence="5" id="KW-0464">Manganese</keyword>
<dbReference type="InterPro" id="IPR001998">
    <property type="entry name" value="Xylose_isomerase"/>
</dbReference>
<evidence type="ECO:0000256" key="1">
    <source>
        <dbReference type="ARBA" id="ARBA00004496"/>
    </source>
</evidence>
<dbReference type="Gene3D" id="3.20.20.150">
    <property type="entry name" value="Divalent-metal-dependent TIM barrel enzymes"/>
    <property type="match status" value="1"/>
</dbReference>
<dbReference type="PROSITE" id="PS51415">
    <property type="entry name" value="XYLOSE_ISOMERASE"/>
    <property type="match status" value="1"/>
</dbReference>
<protein>
    <recommendedName>
        <fullName evidence="2 8">Xylose isomerase</fullName>
        <ecNumber evidence="8">5.3.1.5</ecNumber>
    </recommendedName>
</protein>
<comment type="subcellular location">
    <subcellularLocation>
        <location evidence="1 9">Cytoplasm</location>
    </subcellularLocation>
</comment>
<dbReference type="GO" id="GO:0046872">
    <property type="term" value="F:metal ion binding"/>
    <property type="evidence" value="ECO:0007669"/>
    <property type="project" value="UniProtKB-KW"/>
</dbReference>
<evidence type="ECO:0000256" key="7">
    <source>
        <dbReference type="ARBA" id="ARBA00023277"/>
    </source>
</evidence>
<dbReference type="SUPFAM" id="SSF51658">
    <property type="entry name" value="Xylose isomerase-like"/>
    <property type="match status" value="1"/>
</dbReference>
<keyword evidence="7 8" id="KW-0119">Carbohydrate metabolism</keyword>
<evidence type="ECO:0000256" key="4">
    <source>
        <dbReference type="ARBA" id="ARBA00022723"/>
    </source>
</evidence>
<dbReference type="GO" id="GO:0005737">
    <property type="term" value="C:cytoplasm"/>
    <property type="evidence" value="ECO:0007669"/>
    <property type="project" value="UniProtKB-SubCell"/>
</dbReference>
<dbReference type="GO" id="GO:0042732">
    <property type="term" value="P:D-xylose metabolic process"/>
    <property type="evidence" value="ECO:0007669"/>
    <property type="project" value="UniProtKB-KW"/>
</dbReference>
<evidence type="ECO:0000256" key="2">
    <source>
        <dbReference type="ARBA" id="ARBA00018232"/>
    </source>
</evidence>
<comment type="subunit">
    <text evidence="9">Homotetramer.</text>
</comment>
<comment type="similarity">
    <text evidence="8">Belongs to the xylose isomerase family.</text>
</comment>
<name>A0A1S1RHK7_9ACTN</name>
<comment type="catalytic activity">
    <reaction evidence="8">
        <text>alpha-D-xylose = alpha-D-xylulofuranose</text>
        <dbReference type="Rhea" id="RHEA:22816"/>
        <dbReference type="ChEBI" id="CHEBI:28518"/>
        <dbReference type="ChEBI" id="CHEBI:188998"/>
        <dbReference type="EC" id="5.3.1.5"/>
    </reaction>
</comment>
<reference evidence="12" key="1">
    <citation type="submission" date="2016-07" db="EMBL/GenBank/DDBJ databases">
        <title>Frankia sp. NRRL B-16219 Genome sequencing.</title>
        <authorList>
            <person name="Ghodhbane-Gtari F."/>
            <person name="Swanson E."/>
            <person name="Gueddou A."/>
            <person name="Louati M."/>
            <person name="Nouioui I."/>
            <person name="Hezbri K."/>
            <person name="Abebe-Akele F."/>
            <person name="Simpson S."/>
            <person name="Morris K."/>
            <person name="Thomas K."/>
            <person name="Gtari M."/>
            <person name="Tisa L.S."/>
        </authorList>
    </citation>
    <scope>NUCLEOTIDE SEQUENCE [LARGE SCALE GENOMIC DNA]</scope>
    <source>
        <strain evidence="12">NRRL B-16219</strain>
    </source>
</reference>
<evidence type="ECO:0000256" key="9">
    <source>
        <dbReference type="RuleBase" id="RU000610"/>
    </source>
</evidence>
<dbReference type="PANTHER" id="PTHR30268:SF0">
    <property type="entry name" value="L-RHAMNOSE ISOMERASE"/>
    <property type="match status" value="1"/>
</dbReference>
<dbReference type="GO" id="GO:0019324">
    <property type="term" value="P:L-lyxose metabolic process"/>
    <property type="evidence" value="ECO:0007669"/>
    <property type="project" value="TreeGrafter"/>
</dbReference>
<dbReference type="AlphaFoldDB" id="A0A1S1RHK7"/>